<feature type="compositionally biased region" description="Polar residues" evidence="1">
    <location>
        <begin position="657"/>
        <end position="675"/>
    </location>
</feature>
<protein>
    <submittedName>
        <fullName evidence="2">Uncharacterized protein</fullName>
    </submittedName>
</protein>
<evidence type="ECO:0000256" key="1">
    <source>
        <dbReference type="SAM" id="MobiDB-lite"/>
    </source>
</evidence>
<sequence>MVGRTTRLERVASNVDTASFTSSRPTPLPNGKDEGFQPVVNPISVPPITGVDSHYSYDPSDTATPALIPDGGTCDNVSSTTLPDQPHELLPGGMGSFTQSLPSTIAPPLVQPTLQEFISPLKNADRRYSAAAKGKGKALTEDQLFSGQYPTDLGPLDDEDLSYPSPDFSSTDEWVAHTRPILQDYANRQIPLPLGQRVNVSLNEPSQFIQGALQLLANRDHPQNPPIDPSRQLGPQLIENFTDVHRWATEYFRARFGMSTVGSDIPVLLTIIMNTFYEAHIQLIDSIADAALGNMRDRGAANLDIEDFAFGYDFEMSQQLPFAVESSSRIHDTLEKHRPRSPLELPANLPVTTRSGRQVKFSKQAQAAALAESEKQTKARQRKKEQAKKEQDLTTSRHETYKAVSQITQKNATSPRPSAAGVVVCTSSARIYHTPNNRSLYHTPLRGIHGILRKVEANVIVLTGVKCPTCGRVMPPRMPMTPTNTHSASQSTANSKISIDWNSERAITGPAISSNLGPAPVTVRHPPLAVSRPIGLPPSALHASSAPDTTGHANVAATLLEATTSTQDSAQAQAAFVSSVRGGRLFLGARGAIGNRGNGRGRGRGGGASAPLTIVIPARPRPVAPASTAVPPASVPTAAIAPTNAVRCDPSGRSAGGSCTTSTHTANPVPTTPASTEARVPTESVRPGSVNTTGGADHEVAVAAFARAYYTQYNTNQIATTGSNANATMINTANTHAYTSGPSGTFIPGAMGPASTGAFHPCYHPSTTAAAANTAANAAGPSRGMAIDFSDPELWITHARSAGDLPGFAAQVPDSVARPAVAASSNRMHTTVTSSSQVDTRQTKKRKLDVSE</sequence>
<feature type="compositionally biased region" description="Basic residues" evidence="1">
    <location>
        <begin position="843"/>
        <end position="852"/>
    </location>
</feature>
<feature type="region of interest" description="Disordered" evidence="1">
    <location>
        <begin position="822"/>
        <end position="852"/>
    </location>
</feature>
<feature type="region of interest" description="Disordered" evidence="1">
    <location>
        <begin position="334"/>
        <end position="402"/>
    </location>
</feature>
<dbReference type="OrthoDB" id="3061761at2759"/>
<evidence type="ECO:0000313" key="2">
    <source>
        <dbReference type="EMBL" id="KAG1768056.1"/>
    </source>
</evidence>
<feature type="compositionally biased region" description="Polar residues" evidence="1">
    <location>
        <begin position="350"/>
        <end position="365"/>
    </location>
</feature>
<feature type="region of interest" description="Disordered" evidence="1">
    <location>
        <begin position="13"/>
        <end position="38"/>
    </location>
</feature>
<organism evidence="2 3">
    <name type="scientific">Suillus placidus</name>
    <dbReference type="NCBI Taxonomy" id="48579"/>
    <lineage>
        <taxon>Eukaryota</taxon>
        <taxon>Fungi</taxon>
        <taxon>Dikarya</taxon>
        <taxon>Basidiomycota</taxon>
        <taxon>Agaricomycotina</taxon>
        <taxon>Agaricomycetes</taxon>
        <taxon>Agaricomycetidae</taxon>
        <taxon>Boletales</taxon>
        <taxon>Suillineae</taxon>
        <taxon>Suillaceae</taxon>
        <taxon>Suillus</taxon>
    </lineage>
</organism>
<comment type="caution">
    <text evidence="2">The sequence shown here is derived from an EMBL/GenBank/DDBJ whole genome shotgun (WGS) entry which is preliminary data.</text>
</comment>
<accession>A0A9P6ZIT4</accession>
<keyword evidence="3" id="KW-1185">Reference proteome</keyword>
<dbReference type="Proteomes" id="UP000714275">
    <property type="component" value="Unassembled WGS sequence"/>
</dbReference>
<dbReference type="AlphaFoldDB" id="A0A9P6ZIT4"/>
<proteinExistence type="predicted"/>
<feature type="compositionally biased region" description="Basic and acidic residues" evidence="1">
    <location>
        <begin position="387"/>
        <end position="401"/>
    </location>
</feature>
<reference evidence="2" key="1">
    <citation type="journal article" date="2020" name="New Phytol.">
        <title>Comparative genomics reveals dynamic genome evolution in host specialist ectomycorrhizal fungi.</title>
        <authorList>
            <person name="Lofgren L.A."/>
            <person name="Nguyen N.H."/>
            <person name="Vilgalys R."/>
            <person name="Ruytinx J."/>
            <person name="Liao H.L."/>
            <person name="Branco S."/>
            <person name="Kuo A."/>
            <person name="LaButti K."/>
            <person name="Lipzen A."/>
            <person name="Andreopoulos W."/>
            <person name="Pangilinan J."/>
            <person name="Riley R."/>
            <person name="Hundley H."/>
            <person name="Na H."/>
            <person name="Barry K."/>
            <person name="Grigoriev I.V."/>
            <person name="Stajich J.E."/>
            <person name="Kennedy P.G."/>
        </authorList>
    </citation>
    <scope>NUCLEOTIDE SEQUENCE</scope>
    <source>
        <strain evidence="2">DOB743</strain>
    </source>
</reference>
<feature type="compositionally biased region" description="Polar residues" evidence="1">
    <location>
        <begin position="14"/>
        <end position="25"/>
    </location>
</feature>
<feature type="region of interest" description="Disordered" evidence="1">
    <location>
        <begin position="652"/>
        <end position="694"/>
    </location>
</feature>
<dbReference type="EMBL" id="JABBWD010000082">
    <property type="protein sequence ID" value="KAG1768056.1"/>
    <property type="molecule type" value="Genomic_DNA"/>
</dbReference>
<evidence type="ECO:0000313" key="3">
    <source>
        <dbReference type="Proteomes" id="UP000714275"/>
    </source>
</evidence>
<feature type="compositionally biased region" description="Polar residues" evidence="1">
    <location>
        <begin position="823"/>
        <end position="840"/>
    </location>
</feature>
<name>A0A9P6ZIT4_9AGAM</name>
<gene>
    <name evidence="2" type="ORF">EV702DRAFT_1203489</name>
</gene>